<evidence type="ECO:0000313" key="6">
    <source>
        <dbReference type="Proteomes" id="UP000236546"/>
    </source>
</evidence>
<dbReference type="GO" id="GO:0005634">
    <property type="term" value="C:nucleus"/>
    <property type="evidence" value="ECO:0007669"/>
    <property type="project" value="TreeGrafter"/>
</dbReference>
<dbReference type="Pfam" id="PF01612">
    <property type="entry name" value="DNA_pol_A_exo1"/>
    <property type="match status" value="1"/>
</dbReference>
<keyword evidence="1" id="KW-0540">Nuclease</keyword>
<dbReference type="SUPFAM" id="SSF53098">
    <property type="entry name" value="Ribonuclease H-like"/>
    <property type="match status" value="1"/>
</dbReference>
<sequence length="624" mass="68917">MSFNPPNQLWNSQFGVRFGALASLRQEANNTANTTTTTAATTTATTTTSTTTASTLAQSLHHSFSSVQSDESWTSVSSTQTGVFSVGAVEDPLSPSSYSTDVAAFDTRRPTHARRPPISLPGLNVAADAINSVATSNSGLGTKTAVEPPFTPLEFNISREQFLAARAAVPGTPESHWSYTMYHRNGEKGAVDNVKVHYCESKATMERVCTEYFLDQDVIGLDLEWMAYARTADGPRRNVSLIQIASPSRIALFHIAVFKYGADLVPPSFRKIMEDPKVSKVGVNIGPDCTRLKNHLGVNVQGIFELSHLYRIVKHFPHERRLIHKGLVSLATQVQDQLLLPLYKGEVRTGNWMRRLNPQQIDYSASDAYAGLQLYYVLEEKRKMLVPCPPRPHHAELRLPISLPDPPEEAKKKADEAAALIADPNKTDAISKPKTPRPRIPKPKVPSTEITTTEVTTTEITTAKVSTAGVTTETPATKAPTPSRARSRRSLPKSIPVDTRDARVIAAEVQMKEYRAAKTTELKTPAPCLRAYYIWHRNEDLCPGDIAALLREPPLLTSTVAHYVLDAIKAENLPYPVLRLHKEVLPHVDLSRSFWAKHASLVQECTKLADEMKRGIEKANETHE</sequence>
<name>A0A2K0SWD6_9HYPO</name>
<dbReference type="AlphaFoldDB" id="A0A2K0SWD6"/>
<proteinExistence type="predicted"/>
<dbReference type="GO" id="GO:0008408">
    <property type="term" value="F:3'-5' exonuclease activity"/>
    <property type="evidence" value="ECO:0007669"/>
    <property type="project" value="InterPro"/>
</dbReference>
<protein>
    <recommendedName>
        <fullName evidence="4">3'-5' exonuclease domain-containing protein</fullName>
    </recommendedName>
</protein>
<dbReference type="Proteomes" id="UP000236546">
    <property type="component" value="Unassembled WGS sequence"/>
</dbReference>
<feature type="region of interest" description="Disordered" evidence="3">
    <location>
        <begin position="427"/>
        <end position="450"/>
    </location>
</feature>
<dbReference type="Gene3D" id="3.30.420.10">
    <property type="entry name" value="Ribonuclease H-like superfamily/Ribonuclease H"/>
    <property type="match status" value="1"/>
</dbReference>
<dbReference type="PANTHER" id="PTHR13620">
    <property type="entry name" value="3-5 EXONUCLEASE"/>
    <property type="match status" value="1"/>
</dbReference>
<dbReference type="InterPro" id="IPR036397">
    <property type="entry name" value="RNaseH_sf"/>
</dbReference>
<evidence type="ECO:0000256" key="2">
    <source>
        <dbReference type="ARBA" id="ARBA00022801"/>
    </source>
</evidence>
<organism evidence="5 6">
    <name type="scientific">Trichoderma gamsii</name>
    <dbReference type="NCBI Taxonomy" id="398673"/>
    <lineage>
        <taxon>Eukaryota</taxon>
        <taxon>Fungi</taxon>
        <taxon>Dikarya</taxon>
        <taxon>Ascomycota</taxon>
        <taxon>Pezizomycotina</taxon>
        <taxon>Sordariomycetes</taxon>
        <taxon>Hypocreomycetidae</taxon>
        <taxon>Hypocreales</taxon>
        <taxon>Hypocreaceae</taxon>
        <taxon>Trichoderma</taxon>
    </lineage>
</organism>
<dbReference type="PANTHER" id="PTHR13620:SF104">
    <property type="entry name" value="EXONUCLEASE 3'-5' DOMAIN-CONTAINING PROTEIN 2"/>
    <property type="match status" value="1"/>
</dbReference>
<comment type="caution">
    <text evidence="5">The sequence shown here is derived from an EMBL/GenBank/DDBJ whole genome shotgun (WGS) entry which is preliminary data.</text>
</comment>
<dbReference type="InterPro" id="IPR051132">
    <property type="entry name" value="3-5_Exonuclease_domain"/>
</dbReference>
<dbReference type="GO" id="GO:0005737">
    <property type="term" value="C:cytoplasm"/>
    <property type="evidence" value="ECO:0007669"/>
    <property type="project" value="TreeGrafter"/>
</dbReference>
<dbReference type="CDD" id="cd06141">
    <property type="entry name" value="WRN_exo"/>
    <property type="match status" value="1"/>
</dbReference>
<feature type="compositionally biased region" description="Low complexity" evidence="3">
    <location>
        <begin position="471"/>
        <end position="484"/>
    </location>
</feature>
<dbReference type="EMBL" id="MTYH01000142">
    <property type="protein sequence ID" value="PNP37585.1"/>
    <property type="molecule type" value="Genomic_DNA"/>
</dbReference>
<evidence type="ECO:0000259" key="4">
    <source>
        <dbReference type="SMART" id="SM00474"/>
    </source>
</evidence>
<reference evidence="5 6" key="1">
    <citation type="submission" date="2017-02" db="EMBL/GenBank/DDBJ databases">
        <title>Genomes of Trichoderma spp. with biocontrol activity.</title>
        <authorList>
            <person name="Gardiner D."/>
            <person name="Kazan K."/>
            <person name="Vos C."/>
            <person name="Harvey P."/>
        </authorList>
    </citation>
    <scope>NUCLEOTIDE SEQUENCE [LARGE SCALE GENOMIC DNA]</scope>
    <source>
        <strain evidence="5 6">A5MH</strain>
    </source>
</reference>
<dbReference type="InterPro" id="IPR002562">
    <property type="entry name" value="3'-5'_exonuclease_dom"/>
</dbReference>
<evidence type="ECO:0000256" key="3">
    <source>
        <dbReference type="SAM" id="MobiDB-lite"/>
    </source>
</evidence>
<dbReference type="GO" id="GO:0006139">
    <property type="term" value="P:nucleobase-containing compound metabolic process"/>
    <property type="evidence" value="ECO:0007669"/>
    <property type="project" value="InterPro"/>
</dbReference>
<dbReference type="InterPro" id="IPR012337">
    <property type="entry name" value="RNaseH-like_sf"/>
</dbReference>
<dbReference type="SMART" id="SM00474">
    <property type="entry name" value="35EXOc"/>
    <property type="match status" value="1"/>
</dbReference>
<accession>A0A2K0SWD6</accession>
<dbReference type="GO" id="GO:0003676">
    <property type="term" value="F:nucleic acid binding"/>
    <property type="evidence" value="ECO:0007669"/>
    <property type="project" value="InterPro"/>
</dbReference>
<evidence type="ECO:0000256" key="1">
    <source>
        <dbReference type="ARBA" id="ARBA00022722"/>
    </source>
</evidence>
<dbReference type="OrthoDB" id="1920326at2759"/>
<feature type="region of interest" description="Disordered" evidence="3">
    <location>
        <begin position="468"/>
        <end position="493"/>
    </location>
</feature>
<keyword evidence="2" id="KW-0378">Hydrolase</keyword>
<evidence type="ECO:0000313" key="5">
    <source>
        <dbReference type="EMBL" id="PNP37585.1"/>
    </source>
</evidence>
<feature type="domain" description="3'-5' exonuclease" evidence="4">
    <location>
        <begin position="196"/>
        <end position="383"/>
    </location>
</feature>
<gene>
    <name evidence="5" type="ORF">TGAMA5MH_10526</name>
</gene>